<dbReference type="AlphaFoldDB" id="A0AAE3W7U3"/>
<keyword evidence="2" id="KW-1185">Reference proteome</keyword>
<dbReference type="SUPFAM" id="SSF63829">
    <property type="entry name" value="Calcium-dependent phosphotriesterase"/>
    <property type="match status" value="1"/>
</dbReference>
<proteinExistence type="predicted"/>
<evidence type="ECO:0000313" key="1">
    <source>
        <dbReference type="EMBL" id="MDQ0370045.1"/>
    </source>
</evidence>
<gene>
    <name evidence="1" type="ORF">J2S42_006714</name>
</gene>
<comment type="caution">
    <text evidence="1">The sequence shown here is derived from an EMBL/GenBank/DDBJ whole genome shotgun (WGS) entry which is preliminary data.</text>
</comment>
<sequence>MKIADGRLIVAGGATGKVFVYAAGTGALLHVFDSGVRTGLVNDVAIAPNGDAYVSDSFHPVLYRITAAQLAARTVHQTLRTAVDLRGTQVAYEDGINGNGLVVTADGRYVLLADTNSYALYRISTRTGAVTTVDLGGVDDIGPDGMLLRGGQLYSITSLDHPEGEISVLRLSGDYSRARVVRRINGAGMHMPSTAAFDGRDLLVVNFQWMVENPELPFTVVRVAV</sequence>
<dbReference type="RefSeq" id="WP_307245716.1">
    <property type="nucleotide sequence ID" value="NZ_JAUSUZ010000001.1"/>
</dbReference>
<dbReference type="InterPro" id="IPR011042">
    <property type="entry name" value="6-blade_b-propeller_TolB-like"/>
</dbReference>
<dbReference type="Proteomes" id="UP001240236">
    <property type="component" value="Unassembled WGS sequence"/>
</dbReference>
<organism evidence="1 2">
    <name type="scientific">Catenuloplanes indicus</name>
    <dbReference type="NCBI Taxonomy" id="137267"/>
    <lineage>
        <taxon>Bacteria</taxon>
        <taxon>Bacillati</taxon>
        <taxon>Actinomycetota</taxon>
        <taxon>Actinomycetes</taxon>
        <taxon>Micromonosporales</taxon>
        <taxon>Micromonosporaceae</taxon>
        <taxon>Catenuloplanes</taxon>
    </lineage>
</organism>
<protein>
    <submittedName>
        <fullName evidence="1">Sugar lactone lactonase YvrE</fullName>
    </submittedName>
</protein>
<dbReference type="Gene3D" id="2.120.10.30">
    <property type="entry name" value="TolB, C-terminal domain"/>
    <property type="match status" value="1"/>
</dbReference>
<accession>A0AAE3W7U3</accession>
<dbReference type="EMBL" id="JAUSUZ010000001">
    <property type="protein sequence ID" value="MDQ0370045.1"/>
    <property type="molecule type" value="Genomic_DNA"/>
</dbReference>
<reference evidence="1 2" key="1">
    <citation type="submission" date="2023-07" db="EMBL/GenBank/DDBJ databases">
        <title>Sequencing the genomes of 1000 actinobacteria strains.</title>
        <authorList>
            <person name="Klenk H.-P."/>
        </authorList>
    </citation>
    <scope>NUCLEOTIDE SEQUENCE [LARGE SCALE GENOMIC DNA]</scope>
    <source>
        <strain evidence="1 2">DSM 44709</strain>
    </source>
</reference>
<evidence type="ECO:0000313" key="2">
    <source>
        <dbReference type="Proteomes" id="UP001240236"/>
    </source>
</evidence>
<name>A0AAE3W7U3_9ACTN</name>